<dbReference type="Proteomes" id="UP001197684">
    <property type="component" value="Unassembled WGS sequence"/>
</dbReference>
<dbReference type="Proteomes" id="UP000095602">
    <property type="component" value="Unassembled WGS sequence"/>
</dbReference>
<reference evidence="2" key="1">
    <citation type="submission" date="2015-05" db="EMBL/GenBank/DDBJ databases">
        <authorList>
            <person name="Wang D.B."/>
            <person name="Wang M."/>
        </authorList>
    </citation>
    <scope>NUCLEOTIDE SEQUENCE [LARGE SCALE GENOMIC DNA]</scope>
    <source>
        <strain evidence="2">T1-815</strain>
    </source>
</reference>
<feature type="transmembrane region" description="Helical" evidence="1">
    <location>
        <begin position="21"/>
        <end position="40"/>
    </location>
</feature>
<evidence type="ECO:0000313" key="11">
    <source>
        <dbReference type="Proteomes" id="UP000324325"/>
    </source>
</evidence>
<evidence type="ECO:0000313" key="8">
    <source>
        <dbReference type="Proteomes" id="UP000049472"/>
    </source>
</evidence>
<evidence type="ECO:0000256" key="1">
    <source>
        <dbReference type="SAM" id="Phobius"/>
    </source>
</evidence>
<dbReference type="Proteomes" id="UP000465607">
    <property type="component" value="Unassembled WGS sequence"/>
</dbReference>
<keyword evidence="1" id="KW-0472">Membrane</keyword>
<evidence type="ECO:0000313" key="3">
    <source>
        <dbReference type="EMBL" id="CUP18166.1"/>
    </source>
</evidence>
<dbReference type="EMBL" id="CVRQ01000076">
    <property type="protein sequence ID" value="CRL42546.1"/>
    <property type="molecule type" value="Genomic_DNA"/>
</dbReference>
<reference evidence="7 11" key="5">
    <citation type="submission" date="2019-08" db="EMBL/GenBank/DDBJ databases">
        <authorList>
            <person name="Duncan S."/>
            <person name="Walker A."/>
        </authorList>
    </citation>
    <scope>NUCLEOTIDE SEQUENCE [LARGE SCALE GENOMIC DNA]</scope>
    <source>
        <strain evidence="7 11">L2-21</strain>
    </source>
</reference>
<evidence type="ECO:0000313" key="12">
    <source>
        <dbReference type="Proteomes" id="UP000465607"/>
    </source>
</evidence>
<keyword evidence="1" id="KW-0812">Transmembrane</keyword>
<evidence type="ECO:0000313" key="6">
    <source>
        <dbReference type="EMBL" id="RHF06754.1"/>
    </source>
</evidence>
<dbReference type="Proteomes" id="UP000049472">
    <property type="component" value="Unassembled WGS sequence"/>
</dbReference>
<proteinExistence type="predicted"/>
<dbReference type="EMBL" id="QSKY01000004">
    <property type="protein sequence ID" value="RHF06754.1"/>
    <property type="molecule type" value="Genomic_DNA"/>
</dbReference>
<dbReference type="EMBL" id="VSTG01000001">
    <property type="protein sequence ID" value="TYL60209.1"/>
    <property type="molecule type" value="Genomic_DNA"/>
</dbReference>
<feature type="transmembrane region" description="Helical" evidence="1">
    <location>
        <begin position="113"/>
        <end position="134"/>
    </location>
</feature>
<gene>
    <name evidence="6" type="ORF">DW703_04530</name>
    <name evidence="3" type="ORF">ERS852497_02133</name>
    <name evidence="7" type="ORF">FYL37_00995</name>
    <name evidence="5" type="ORF">GKE44_01360</name>
    <name evidence="4" type="ORF">LIZ56_14785</name>
    <name evidence="2" type="ORF">T1815_28491</name>
</gene>
<reference evidence="7 11" key="6">
    <citation type="submission" date="2019-09" db="EMBL/GenBank/DDBJ databases">
        <title>Strain-level analysis of Eubacterium rectale using genomes from metagenomes.</title>
        <authorList>
            <person name="Karcher N."/>
            <person name="Segata N."/>
        </authorList>
    </citation>
    <scope>NUCLEOTIDE SEQUENCE [LARGE SCALE GENOMIC DNA]</scope>
    <source>
        <strain evidence="7 11">L2-21</strain>
    </source>
</reference>
<organism evidence="2 8">
    <name type="scientific">Agathobacter rectalis</name>
    <dbReference type="NCBI Taxonomy" id="39491"/>
    <lineage>
        <taxon>Bacteria</taxon>
        <taxon>Bacillati</taxon>
        <taxon>Bacillota</taxon>
        <taxon>Clostridia</taxon>
        <taxon>Lachnospirales</taxon>
        <taxon>Lachnospiraceae</taxon>
        <taxon>Agathobacter</taxon>
    </lineage>
</organism>
<evidence type="ECO:0000313" key="4">
    <source>
        <dbReference type="EMBL" id="MCB6939654.1"/>
    </source>
</evidence>
<accession>A0A0M6WY87</accession>
<keyword evidence="1" id="KW-1133">Transmembrane helix</keyword>
<protein>
    <submittedName>
        <fullName evidence="2">Uncharacterized protein</fullName>
    </submittedName>
</protein>
<dbReference type="RefSeq" id="WP_015516358.1">
    <property type="nucleotide sequence ID" value="NZ_CVRQ01000076.1"/>
</dbReference>
<evidence type="ECO:0000313" key="2">
    <source>
        <dbReference type="EMBL" id="CRL42546.1"/>
    </source>
</evidence>
<dbReference type="EMBL" id="JAJCJK010000037">
    <property type="protein sequence ID" value="MCB6939654.1"/>
    <property type="molecule type" value="Genomic_DNA"/>
</dbReference>
<dbReference type="EMBL" id="WKQV01000001">
    <property type="protein sequence ID" value="MSD25849.1"/>
    <property type="molecule type" value="Genomic_DNA"/>
</dbReference>
<sequence length="148" mass="17532">MKTTIHCDERITNIRHTIYVKLFWGIIIANELTYLLDYFFKTSLNGWVIPLAPDVLIIWMSIKGVLFNGTQHFPLWCWLFALCYSSLNTIIVFVESFQIDTVFYLEQINQRIIVSLIFLTVYFLGVLLFFYISYRIAIRKIKKLSTDI</sequence>
<evidence type="ECO:0000313" key="5">
    <source>
        <dbReference type="EMBL" id="MSD25849.1"/>
    </source>
</evidence>
<reference evidence="8" key="2">
    <citation type="submission" date="2015-05" db="EMBL/GenBank/DDBJ databases">
        <authorList>
            <consortium name="Pathogen Informatics"/>
        </authorList>
    </citation>
    <scope>NUCLEOTIDE SEQUENCE [LARGE SCALE GENOMIC DNA]</scope>
    <source>
        <strain evidence="3 9">2789STDY5834884</strain>
        <strain evidence="8">T1-815</strain>
    </source>
</reference>
<dbReference type="AlphaFoldDB" id="A0A0M6WY87"/>
<feature type="transmembrane region" description="Helical" evidence="1">
    <location>
        <begin position="46"/>
        <end position="66"/>
    </location>
</feature>
<reference evidence="6 10" key="3">
    <citation type="submission" date="2018-08" db="EMBL/GenBank/DDBJ databases">
        <title>A genome reference for cultivated species of the human gut microbiota.</title>
        <authorList>
            <person name="Zou Y."/>
            <person name="Xue W."/>
            <person name="Luo G."/>
        </authorList>
    </citation>
    <scope>NUCLEOTIDE SEQUENCE [LARGE SCALE GENOMIC DNA]</scope>
    <source>
        <strain evidence="6 10">AM26-2LB</strain>
    </source>
</reference>
<reference evidence="5 12" key="4">
    <citation type="journal article" date="2019" name="Nat. Med.">
        <title>A library of human gut bacterial isolates paired with longitudinal multiomics data enables mechanistic microbiome research.</title>
        <authorList>
            <person name="Poyet M."/>
            <person name="Groussin M."/>
            <person name="Gibbons S.M."/>
            <person name="Avila-Pacheco J."/>
            <person name="Jiang X."/>
            <person name="Kearney S.M."/>
            <person name="Perrotta A.R."/>
            <person name="Berdy B."/>
            <person name="Zhao S."/>
            <person name="Lieberman T.D."/>
            <person name="Swanson P.K."/>
            <person name="Smith M."/>
            <person name="Roesemann S."/>
            <person name="Alexander J.E."/>
            <person name="Rich S.A."/>
            <person name="Livny J."/>
            <person name="Vlamakis H."/>
            <person name="Clish C."/>
            <person name="Bullock K."/>
            <person name="Deik A."/>
            <person name="Scott J."/>
            <person name="Pierce K.A."/>
            <person name="Xavier R.J."/>
            <person name="Alm E.J."/>
        </authorList>
    </citation>
    <scope>NUCLEOTIDE SEQUENCE [LARGE SCALE GENOMIC DNA]</scope>
    <source>
        <strain evidence="5 12">BIOML-A5</strain>
    </source>
</reference>
<evidence type="ECO:0000313" key="7">
    <source>
        <dbReference type="EMBL" id="TYL60209.1"/>
    </source>
</evidence>
<reference evidence="4" key="7">
    <citation type="submission" date="2021-10" db="EMBL/GenBank/DDBJ databases">
        <title>Collection of gut derived symbiotic bacterial strains cultured from healthy donors.</title>
        <authorList>
            <person name="Lin H."/>
            <person name="Littmann E."/>
            <person name="Kohout C."/>
            <person name="Pamer E.G."/>
        </authorList>
    </citation>
    <scope>NUCLEOTIDE SEQUENCE</scope>
    <source>
        <strain evidence="4">DFI.9.42</strain>
    </source>
</reference>
<keyword evidence="8" id="KW-1185">Reference proteome</keyword>
<feature type="transmembrane region" description="Helical" evidence="1">
    <location>
        <begin position="73"/>
        <end position="93"/>
    </location>
</feature>
<evidence type="ECO:0000313" key="9">
    <source>
        <dbReference type="Proteomes" id="UP000095602"/>
    </source>
</evidence>
<name>A0A0M6WY87_9FIRM</name>
<dbReference type="Proteomes" id="UP000283501">
    <property type="component" value="Unassembled WGS sequence"/>
</dbReference>
<dbReference type="Proteomes" id="UP000324325">
    <property type="component" value="Unassembled WGS sequence"/>
</dbReference>
<dbReference type="EMBL" id="CZAJ01000021">
    <property type="protein sequence ID" value="CUP18166.1"/>
    <property type="molecule type" value="Genomic_DNA"/>
</dbReference>
<evidence type="ECO:0000313" key="10">
    <source>
        <dbReference type="Proteomes" id="UP000283501"/>
    </source>
</evidence>